<feature type="compositionally biased region" description="Pro residues" evidence="1">
    <location>
        <begin position="28"/>
        <end position="41"/>
    </location>
</feature>
<dbReference type="EMBL" id="JADGJD010001231">
    <property type="protein sequence ID" value="KAJ3045448.1"/>
    <property type="molecule type" value="Genomic_DNA"/>
</dbReference>
<accession>A0AAD5S7F9</accession>
<reference evidence="2" key="1">
    <citation type="submission" date="2020-05" db="EMBL/GenBank/DDBJ databases">
        <title>Phylogenomic resolution of chytrid fungi.</title>
        <authorList>
            <person name="Stajich J.E."/>
            <person name="Amses K."/>
            <person name="Simmons R."/>
            <person name="Seto K."/>
            <person name="Myers J."/>
            <person name="Bonds A."/>
            <person name="Quandt C.A."/>
            <person name="Barry K."/>
            <person name="Liu P."/>
            <person name="Grigoriev I."/>
            <person name="Longcore J.E."/>
            <person name="James T.Y."/>
        </authorList>
    </citation>
    <scope>NUCLEOTIDE SEQUENCE</scope>
    <source>
        <strain evidence="2">JEL0318</strain>
    </source>
</reference>
<name>A0AAD5S7F9_9FUNG</name>
<feature type="compositionally biased region" description="Basic and acidic residues" evidence="1">
    <location>
        <begin position="285"/>
        <end position="297"/>
    </location>
</feature>
<dbReference type="Proteomes" id="UP001212841">
    <property type="component" value="Unassembled WGS sequence"/>
</dbReference>
<feature type="region of interest" description="Disordered" evidence="1">
    <location>
        <begin position="397"/>
        <end position="493"/>
    </location>
</feature>
<protein>
    <submittedName>
        <fullName evidence="2">Uncharacterized protein</fullName>
    </submittedName>
</protein>
<sequence length="493" mass="53052">MEARKANPVLGDSLTSLQAIVKDEPQPDHPIPTPAASPPKPYEPKSDVFVVHNNSFIPSQSPQNSASSRADALLASVLSEQNPRSTALNASTLAGERVTPNNRVLPAAADGGAPNGTNGVVVPKVTNSNGDPRLAPQFPTNRGFTTGMQTPVLGSGLSAEDSGELLRKLFELSANAGAGVGVGGGTSGLYTAPQQQQNSSSTASEGTGFASKDPRLAFRTKSPTKVMETSHSHDSRHHHRTRGSSSVGRDGAESEESSANGGHHSHVHQKPNRDTDSKQKRHEFSHRNIEVKERHQHQWGDNPLTLLEVPNLPLEIQKEILKRIEADHADLVIDVAQCEEKLEACASYASKLMKEVADAEAALATKKEALEVEKKEKHKIEGVLRWLTKKMVASKEDVKAAKERLRDLERAEERRRKSAGYHENGFEGRSGGGGEGSVGSAKVEMVENPEGRRMSHASASHGDHLHPPYANGAEPYDRPHLKRSAEEPQPGPG</sequence>
<proteinExistence type="predicted"/>
<feature type="non-terminal residue" evidence="2">
    <location>
        <position position="493"/>
    </location>
</feature>
<feature type="region of interest" description="Disordered" evidence="1">
    <location>
        <begin position="104"/>
        <end position="158"/>
    </location>
</feature>
<comment type="caution">
    <text evidence="2">The sequence shown here is derived from an EMBL/GenBank/DDBJ whole genome shotgun (WGS) entry which is preliminary data.</text>
</comment>
<feature type="compositionally biased region" description="Polar residues" evidence="1">
    <location>
        <begin position="138"/>
        <end position="149"/>
    </location>
</feature>
<gene>
    <name evidence="2" type="ORF">HK097_001215</name>
</gene>
<feature type="region of interest" description="Disordered" evidence="1">
    <location>
        <begin position="1"/>
        <end position="46"/>
    </location>
</feature>
<feature type="compositionally biased region" description="Polar residues" evidence="1">
    <location>
        <begin position="188"/>
        <end position="205"/>
    </location>
</feature>
<feature type="compositionally biased region" description="Basic and acidic residues" evidence="1">
    <location>
        <begin position="397"/>
        <end position="415"/>
    </location>
</feature>
<feature type="compositionally biased region" description="Gly residues" evidence="1">
    <location>
        <begin position="178"/>
        <end position="187"/>
    </location>
</feature>
<feature type="region of interest" description="Disordered" evidence="1">
    <location>
        <begin position="177"/>
        <end position="297"/>
    </location>
</feature>
<evidence type="ECO:0000256" key="1">
    <source>
        <dbReference type="SAM" id="MobiDB-lite"/>
    </source>
</evidence>
<organism evidence="2 3">
    <name type="scientific">Rhizophlyctis rosea</name>
    <dbReference type="NCBI Taxonomy" id="64517"/>
    <lineage>
        <taxon>Eukaryota</taxon>
        <taxon>Fungi</taxon>
        <taxon>Fungi incertae sedis</taxon>
        <taxon>Chytridiomycota</taxon>
        <taxon>Chytridiomycota incertae sedis</taxon>
        <taxon>Chytridiomycetes</taxon>
        <taxon>Rhizophlyctidales</taxon>
        <taxon>Rhizophlyctidaceae</taxon>
        <taxon>Rhizophlyctis</taxon>
    </lineage>
</organism>
<dbReference type="AlphaFoldDB" id="A0AAD5S7F9"/>
<feature type="compositionally biased region" description="Basic and acidic residues" evidence="1">
    <location>
        <begin position="475"/>
        <end position="486"/>
    </location>
</feature>
<feature type="compositionally biased region" description="Gly residues" evidence="1">
    <location>
        <begin position="428"/>
        <end position="437"/>
    </location>
</feature>
<evidence type="ECO:0000313" key="2">
    <source>
        <dbReference type="EMBL" id="KAJ3045448.1"/>
    </source>
</evidence>
<keyword evidence="3" id="KW-1185">Reference proteome</keyword>
<evidence type="ECO:0000313" key="3">
    <source>
        <dbReference type="Proteomes" id="UP001212841"/>
    </source>
</evidence>